<evidence type="ECO:0000256" key="1">
    <source>
        <dbReference type="ARBA" id="ARBA00022857"/>
    </source>
</evidence>
<protein>
    <recommendedName>
        <fullName evidence="4">glyoxylate reductase (NADP(+))</fullName>
        <ecNumber evidence="4">1.1.1.79</ecNumber>
    </recommendedName>
</protein>
<accession>A0A7J6HXR2</accession>
<dbReference type="Gene3D" id="3.40.50.720">
    <property type="entry name" value="NAD(P)-binding Rossmann-like Domain"/>
    <property type="match status" value="4"/>
</dbReference>
<evidence type="ECO:0000259" key="6">
    <source>
        <dbReference type="Pfam" id="PF02826"/>
    </source>
</evidence>
<organism evidence="7 8">
    <name type="scientific">Cannabis sativa</name>
    <name type="common">Hemp</name>
    <name type="synonym">Marijuana</name>
    <dbReference type="NCBI Taxonomy" id="3483"/>
    <lineage>
        <taxon>Eukaryota</taxon>
        <taxon>Viridiplantae</taxon>
        <taxon>Streptophyta</taxon>
        <taxon>Embryophyta</taxon>
        <taxon>Tracheophyta</taxon>
        <taxon>Spermatophyta</taxon>
        <taxon>Magnoliopsida</taxon>
        <taxon>eudicotyledons</taxon>
        <taxon>Gunneridae</taxon>
        <taxon>Pentapetalae</taxon>
        <taxon>rosids</taxon>
        <taxon>fabids</taxon>
        <taxon>Rosales</taxon>
        <taxon>Cannabaceae</taxon>
        <taxon>Cannabis</taxon>
    </lineage>
</organism>
<dbReference type="GO" id="GO:0051287">
    <property type="term" value="F:NAD binding"/>
    <property type="evidence" value="ECO:0007669"/>
    <property type="project" value="InterPro"/>
</dbReference>
<dbReference type="PROSITE" id="PS00065">
    <property type="entry name" value="D_2_HYDROXYACID_DH_1"/>
    <property type="match status" value="1"/>
</dbReference>
<dbReference type="Pfam" id="PF02826">
    <property type="entry name" value="2-Hacid_dh_C"/>
    <property type="match status" value="2"/>
</dbReference>
<dbReference type="EMBL" id="JAATIQ010000021">
    <property type="protein sequence ID" value="KAF4399649.1"/>
    <property type="molecule type" value="Genomic_DNA"/>
</dbReference>
<sequence>MESSIGVLMPIPIYEGLQRELKKRFKVYNLWEAPNKSQFINTHASSIRAYIGTSGFGADADFINALPNLEIIASFSAGTDLIDLELCKEKGIRVSNTPDVLTDDVADIGVGLILGVLRRLCDADRYVRSGGWKSIGDYNLTTKLSGKTVGIIGLGRIGEAIAKRVEGFNCPIIYHSRSEKAGVKYKYYPNVVELAANCQILVVACSLTPDNHNIVNRRVIDALGPKGVVINIGRGAHVDEGELVHALVEGRLGGAGLDVYQNEPNVPPQLLELDNVLLLHHVGSSTFETHHFHKHMESIGVLMTCPMSSYLETQLQKRFNLFKLWSYPSLADFLKENENLNSVKAVVGDTKIGADAQLIDSFPGLEIVSTYSVGLDKIDLRKCQQKGIRVTNTPDVLTDDVADLAIGLILAVLRRLCVCDGFLRNGSWKKGDFPLTTKKPYPNYKYYSNILDLATNCEVLVVACALTEETFHIINRQVIDALGPKGILINIGRGCHIDEPELVSALMEGRLGGAGLDVFEREPEVPEELFGLENVVVLPHVGTDTHETCDAMADLVVQNLEAYFQNQPLLTPVPSIIYEK</sequence>
<name>A0A7J6HXR2_CANSA</name>
<proteinExistence type="predicted"/>
<gene>
    <name evidence="7" type="ORF">G4B88_022732</name>
</gene>
<dbReference type="InterPro" id="IPR029752">
    <property type="entry name" value="D-isomer_DH_CS1"/>
</dbReference>
<dbReference type="Proteomes" id="UP000583929">
    <property type="component" value="Unassembled WGS sequence"/>
</dbReference>
<dbReference type="InterPro" id="IPR006140">
    <property type="entry name" value="D-isomer_DH_NAD-bd"/>
</dbReference>
<feature type="domain" description="D-isomer specific 2-hydroxyacid dehydrogenase catalytic" evidence="5">
    <location>
        <begin position="337"/>
        <end position="573"/>
    </location>
</feature>
<dbReference type="SUPFAM" id="SSF51735">
    <property type="entry name" value="NAD(P)-binding Rossmann-fold domains"/>
    <property type="match status" value="2"/>
</dbReference>
<dbReference type="PANTHER" id="PTHR10996:SF178">
    <property type="entry name" value="2-HYDROXYACID DEHYDROGENASE YGL185C-RELATED"/>
    <property type="match status" value="1"/>
</dbReference>
<dbReference type="GO" id="GO:0030267">
    <property type="term" value="F:glyoxylate reductase (NADPH) activity"/>
    <property type="evidence" value="ECO:0007669"/>
    <property type="project" value="UniProtKB-EC"/>
</dbReference>
<dbReference type="PANTHER" id="PTHR10996">
    <property type="entry name" value="2-HYDROXYACID DEHYDROGENASE-RELATED"/>
    <property type="match status" value="1"/>
</dbReference>
<comment type="caution">
    <text evidence="7">The sequence shown here is derived from an EMBL/GenBank/DDBJ whole genome shotgun (WGS) entry which is preliminary data.</text>
</comment>
<keyword evidence="3" id="KW-0520">NAD</keyword>
<dbReference type="GO" id="GO:0005829">
    <property type="term" value="C:cytosol"/>
    <property type="evidence" value="ECO:0007669"/>
    <property type="project" value="TreeGrafter"/>
</dbReference>
<dbReference type="CDD" id="cd12156">
    <property type="entry name" value="HPPR"/>
    <property type="match status" value="2"/>
</dbReference>
<feature type="domain" description="D-isomer specific 2-hydroxyacid dehydrogenase NAD-binding" evidence="6">
    <location>
        <begin position="446"/>
        <end position="542"/>
    </location>
</feature>
<evidence type="ECO:0000313" key="8">
    <source>
        <dbReference type="Proteomes" id="UP000583929"/>
    </source>
</evidence>
<evidence type="ECO:0000256" key="4">
    <source>
        <dbReference type="ARBA" id="ARBA00066661"/>
    </source>
</evidence>
<keyword evidence="1" id="KW-0521">NADP</keyword>
<dbReference type="SUPFAM" id="SSF52283">
    <property type="entry name" value="Formate/glycerate dehydrogenase catalytic domain-like"/>
    <property type="match status" value="2"/>
</dbReference>
<evidence type="ECO:0000256" key="2">
    <source>
        <dbReference type="ARBA" id="ARBA00023002"/>
    </source>
</evidence>
<dbReference type="InterPro" id="IPR006139">
    <property type="entry name" value="D-isomer_2_OHA_DH_cat_dom"/>
</dbReference>
<reference evidence="7 8" key="1">
    <citation type="journal article" date="2020" name="bioRxiv">
        <title>Sequence and annotation of 42 cannabis genomes reveals extensive copy number variation in cannabinoid synthesis and pathogen resistance genes.</title>
        <authorList>
            <person name="Mckernan K.J."/>
            <person name="Helbert Y."/>
            <person name="Kane L.T."/>
            <person name="Ebling H."/>
            <person name="Zhang L."/>
            <person name="Liu B."/>
            <person name="Eaton Z."/>
            <person name="Mclaughlin S."/>
            <person name="Kingan S."/>
            <person name="Baybayan P."/>
            <person name="Concepcion G."/>
            <person name="Jordan M."/>
            <person name="Riva A."/>
            <person name="Barbazuk W."/>
            <person name="Harkins T."/>
        </authorList>
    </citation>
    <scope>NUCLEOTIDE SEQUENCE [LARGE SCALE GENOMIC DNA]</scope>
    <source>
        <strain evidence="8">cv. Jamaican Lion 4</strain>
        <tissue evidence="7">Leaf</tissue>
    </source>
</reference>
<keyword evidence="2" id="KW-0560">Oxidoreductase</keyword>
<dbReference type="InterPro" id="IPR050223">
    <property type="entry name" value="D-isomer_2-hydroxyacid_DH"/>
</dbReference>
<keyword evidence="8" id="KW-1185">Reference proteome</keyword>
<dbReference type="Pfam" id="PF00389">
    <property type="entry name" value="2-Hacid_dh"/>
    <property type="match status" value="1"/>
</dbReference>
<dbReference type="AlphaFoldDB" id="A0A7J6HXR2"/>
<dbReference type="GO" id="GO:0016618">
    <property type="term" value="F:hydroxypyruvate reductase [NAD(P)H] activity"/>
    <property type="evidence" value="ECO:0007669"/>
    <property type="project" value="TreeGrafter"/>
</dbReference>
<feature type="non-terminal residue" evidence="7">
    <location>
        <position position="580"/>
    </location>
</feature>
<feature type="domain" description="D-isomer specific 2-hydroxyacid dehydrogenase NAD-binding" evidence="6">
    <location>
        <begin position="110"/>
        <end position="283"/>
    </location>
</feature>
<dbReference type="InterPro" id="IPR036291">
    <property type="entry name" value="NAD(P)-bd_dom_sf"/>
</dbReference>
<dbReference type="FunFam" id="3.40.50.720:FF:000213">
    <property type="entry name" value="Putative 2-hydroxyacid dehydrogenase"/>
    <property type="match status" value="1"/>
</dbReference>
<evidence type="ECO:0000259" key="5">
    <source>
        <dbReference type="Pfam" id="PF00389"/>
    </source>
</evidence>
<dbReference type="EC" id="1.1.1.79" evidence="4"/>
<dbReference type="GO" id="GO:0009853">
    <property type="term" value="P:photorespiration"/>
    <property type="evidence" value="ECO:0007669"/>
    <property type="project" value="UniProtKB-ARBA"/>
</dbReference>
<evidence type="ECO:0000256" key="3">
    <source>
        <dbReference type="ARBA" id="ARBA00023027"/>
    </source>
</evidence>
<evidence type="ECO:0000313" key="7">
    <source>
        <dbReference type="EMBL" id="KAF4399649.1"/>
    </source>
</evidence>